<feature type="region of interest" description="Disordered" evidence="1">
    <location>
        <begin position="144"/>
        <end position="206"/>
    </location>
</feature>
<dbReference type="STRING" id="764103.G7E8C8"/>
<evidence type="ECO:0000313" key="2">
    <source>
        <dbReference type="EMBL" id="GAA99088.1"/>
    </source>
</evidence>
<dbReference type="RefSeq" id="XP_014567824.1">
    <property type="nucleotide sequence ID" value="XM_014712338.1"/>
</dbReference>
<dbReference type="EMBL" id="BABT02000179">
    <property type="protein sequence ID" value="GAA99088.1"/>
    <property type="molecule type" value="Genomic_DNA"/>
</dbReference>
<name>G7E8C8_MIXOS</name>
<dbReference type="Proteomes" id="UP000009131">
    <property type="component" value="Unassembled WGS sequence"/>
</dbReference>
<organism evidence="2 3">
    <name type="scientific">Mixia osmundae (strain CBS 9802 / IAM 14324 / JCM 22182 / KY 12970)</name>
    <dbReference type="NCBI Taxonomy" id="764103"/>
    <lineage>
        <taxon>Eukaryota</taxon>
        <taxon>Fungi</taxon>
        <taxon>Dikarya</taxon>
        <taxon>Basidiomycota</taxon>
        <taxon>Pucciniomycotina</taxon>
        <taxon>Mixiomycetes</taxon>
        <taxon>Mixiales</taxon>
        <taxon>Mixiaceae</taxon>
        <taxon>Mixia</taxon>
    </lineage>
</organism>
<feature type="compositionally biased region" description="Polar residues" evidence="1">
    <location>
        <begin position="36"/>
        <end position="50"/>
    </location>
</feature>
<sequence>MGLAGRKTKQVIAPDPRNTTWARDTEAPGFKLLQQMGWSPASSDRLNPESTAPPPPKRLHKMPISKEDHLGIGATALTGLAESNAARQPSTGTGLGKAGSWFSAFGSKGLRFVTAGATAQSELEKRHITDGGDFAGLLARLNAATPSASASPSPAPAATDGEIGPAMSKQERKEARRQRREAKAKRKEIADGDGTAAKKRKVERDSPDVSVLVATVVSRATMQPTVVVATPHRNASRARNLAAKRMANSPAAMREILGLSEPVTPAEAVSPPLMLQAAIRVPSLDEAIRSIAKAEADQAEPDGYALASVEDVSKKRQKTR</sequence>
<dbReference type="AlphaFoldDB" id="G7E8C8"/>
<gene>
    <name evidence="2" type="primary">Mo05777</name>
    <name evidence="2" type="ORF">E5Q_05777</name>
</gene>
<keyword evidence="3" id="KW-1185">Reference proteome</keyword>
<feature type="region of interest" description="Disordered" evidence="1">
    <location>
        <begin position="1"/>
        <end position="62"/>
    </location>
</feature>
<proteinExistence type="predicted"/>
<reference evidence="2 3" key="2">
    <citation type="journal article" date="2012" name="Open Biol.">
        <title>Characteristics of nucleosomes and linker DNA regions on the genome of the basidiomycete Mixia osmundae revealed by mono- and dinucleosome mapping.</title>
        <authorList>
            <person name="Nishida H."/>
            <person name="Kondo S."/>
            <person name="Matsumoto T."/>
            <person name="Suzuki Y."/>
            <person name="Yoshikawa H."/>
            <person name="Taylor T.D."/>
            <person name="Sugiyama J."/>
        </authorList>
    </citation>
    <scope>NUCLEOTIDE SEQUENCE [LARGE SCALE GENOMIC DNA]</scope>
    <source>
        <strain evidence="3">CBS 9802 / IAM 14324 / JCM 22182 / KY 12970</strain>
    </source>
</reference>
<feature type="region of interest" description="Disordered" evidence="1">
    <location>
        <begin position="295"/>
        <end position="320"/>
    </location>
</feature>
<feature type="compositionally biased region" description="Low complexity" evidence="1">
    <location>
        <begin position="144"/>
        <end position="159"/>
    </location>
</feature>
<evidence type="ECO:0000313" key="3">
    <source>
        <dbReference type="Proteomes" id="UP000009131"/>
    </source>
</evidence>
<evidence type="ECO:0000256" key="1">
    <source>
        <dbReference type="SAM" id="MobiDB-lite"/>
    </source>
</evidence>
<feature type="compositionally biased region" description="Basic residues" evidence="1">
    <location>
        <begin position="175"/>
        <end position="186"/>
    </location>
</feature>
<dbReference type="OrthoDB" id="29523at2759"/>
<accession>G7E8C8</accession>
<reference evidence="2 3" key="1">
    <citation type="journal article" date="2011" name="J. Gen. Appl. Microbiol.">
        <title>Draft genome sequencing of the enigmatic basidiomycete Mixia osmundae.</title>
        <authorList>
            <person name="Nishida H."/>
            <person name="Nagatsuka Y."/>
            <person name="Sugiyama J."/>
        </authorList>
    </citation>
    <scope>NUCLEOTIDE SEQUENCE [LARGE SCALE GENOMIC DNA]</scope>
    <source>
        <strain evidence="3">CBS 9802 / IAM 14324 / JCM 22182 / KY 12970</strain>
    </source>
</reference>
<comment type="caution">
    <text evidence="2">The sequence shown here is derived from an EMBL/GenBank/DDBJ whole genome shotgun (WGS) entry which is preliminary data.</text>
</comment>
<protein>
    <recommendedName>
        <fullName evidence="4">G-patch domain-containing protein</fullName>
    </recommendedName>
</protein>
<dbReference type="HOGENOM" id="CLU_869010_0_0_1"/>
<dbReference type="InParanoid" id="G7E8C8"/>
<dbReference type="OMA" id="ATKWHTV"/>
<dbReference type="eggNOG" id="KOG2809">
    <property type="taxonomic scope" value="Eukaryota"/>
</dbReference>
<evidence type="ECO:0008006" key="4">
    <source>
        <dbReference type="Google" id="ProtNLM"/>
    </source>
</evidence>